<evidence type="ECO:0000313" key="1">
    <source>
        <dbReference type="EMBL" id="MEC6830485.1"/>
    </source>
</evidence>
<keyword evidence="2" id="KW-1185">Reference proteome</keyword>
<accession>A0ABU6L2Z9</accession>
<dbReference type="Proteomes" id="UP001306119">
    <property type="component" value="Unassembled WGS sequence"/>
</dbReference>
<evidence type="ECO:0000313" key="2">
    <source>
        <dbReference type="Proteomes" id="UP001306119"/>
    </source>
</evidence>
<comment type="caution">
    <text evidence="1">The sequence shown here is derived from an EMBL/GenBank/DDBJ whole genome shotgun (WGS) entry which is preliminary data.</text>
</comment>
<dbReference type="EMBL" id="JAYXUG010000001">
    <property type="protein sequence ID" value="MEC6830485.1"/>
    <property type="molecule type" value="Genomic_DNA"/>
</dbReference>
<proteinExistence type="predicted"/>
<protein>
    <submittedName>
        <fullName evidence="1">Uncharacterized protein</fullName>
    </submittedName>
</protein>
<name>A0ABU6L2Z9_9GAMM</name>
<sequence>MIDNFIEEFLYRPCADPNDELLVRLERQQLTQERQDLVMIESKTQSIAYLRDHGFLPPINSSLHNALDLDNDPSAIHWEIIE</sequence>
<reference evidence="1 2" key="1">
    <citation type="submission" date="2024-01" db="EMBL/GenBank/DDBJ databases">
        <title>Active colonisers of the gastrointestinal tract of Atlantic salmon farmed in a warm water region.</title>
        <authorList>
            <person name="Bowman J.P."/>
        </authorList>
    </citation>
    <scope>NUCLEOTIDE SEQUENCE [LARGE SCALE GENOMIC DNA]</scope>
    <source>
        <strain evidence="1 2">S3MW1</strain>
    </source>
</reference>
<organism evidence="1 2">
    <name type="scientific">Photobacterium toruni</name>
    <dbReference type="NCBI Taxonomy" id="1935446"/>
    <lineage>
        <taxon>Bacteria</taxon>
        <taxon>Pseudomonadati</taxon>
        <taxon>Pseudomonadota</taxon>
        <taxon>Gammaproteobacteria</taxon>
        <taxon>Vibrionales</taxon>
        <taxon>Vibrionaceae</taxon>
        <taxon>Photobacterium</taxon>
    </lineage>
</organism>
<dbReference type="RefSeq" id="WP_327773890.1">
    <property type="nucleotide sequence ID" value="NZ_JAYXUG010000001.1"/>
</dbReference>
<gene>
    <name evidence="1" type="ORF">VXS06_01745</name>
</gene>